<sequence>MADLHFPGLEFFLMGGGKVCRIGGRSGPKRGKKRKLQADKRFQTAKLTIT</sequence>
<dbReference type="RefSeq" id="WP_341841664.1">
    <property type="nucleotide sequence ID" value="NZ_CP149792.1"/>
</dbReference>
<gene>
    <name evidence="1" type="ORF">WJU22_02220</name>
</gene>
<evidence type="ECO:0000313" key="2">
    <source>
        <dbReference type="Proteomes" id="UP001449657"/>
    </source>
</evidence>
<organism evidence="1 2">
    <name type="scientific">Chitinophaga caseinilytica</name>
    <dbReference type="NCBI Taxonomy" id="2267521"/>
    <lineage>
        <taxon>Bacteria</taxon>
        <taxon>Pseudomonadati</taxon>
        <taxon>Bacteroidota</taxon>
        <taxon>Chitinophagia</taxon>
        <taxon>Chitinophagales</taxon>
        <taxon>Chitinophagaceae</taxon>
        <taxon>Chitinophaga</taxon>
    </lineage>
</organism>
<name>A0ABZ2Z5Z4_9BACT</name>
<evidence type="ECO:0000313" key="1">
    <source>
        <dbReference type="EMBL" id="WZN46998.1"/>
    </source>
</evidence>
<keyword evidence="2" id="KW-1185">Reference proteome</keyword>
<dbReference type="Proteomes" id="UP001449657">
    <property type="component" value="Chromosome"/>
</dbReference>
<accession>A0ABZ2Z5Z4</accession>
<reference evidence="1 2" key="1">
    <citation type="submission" date="2024-03" db="EMBL/GenBank/DDBJ databases">
        <title>Chitinophaga caseinilytica sp. nov., a casein hydrolysing bacterium isolated from forest soil.</title>
        <authorList>
            <person name="Lee D.S."/>
            <person name="Han D.M."/>
            <person name="Baek J.H."/>
            <person name="Choi D.G."/>
            <person name="Jeon J.H."/>
            <person name="Jeon C.O."/>
        </authorList>
    </citation>
    <scope>NUCLEOTIDE SEQUENCE [LARGE SCALE GENOMIC DNA]</scope>
    <source>
        <strain evidence="1 2">KACC 19118</strain>
    </source>
</reference>
<dbReference type="EMBL" id="CP150096">
    <property type="protein sequence ID" value="WZN46998.1"/>
    <property type="molecule type" value="Genomic_DNA"/>
</dbReference>
<protein>
    <submittedName>
        <fullName evidence="1">Uncharacterized protein</fullName>
    </submittedName>
</protein>
<proteinExistence type="predicted"/>